<sequence length="92" mass="10355">MDELETRIKRLIIDSLKLEDLKPEDIASDEPLFVEGLGLDSIDALELGVALRKTFGLTIETVTDDVKLHFRTVGSLARFVRSQQKDPQHHVA</sequence>
<comment type="caution">
    <text evidence="4">The sequence shown here is derived from an EMBL/GenBank/DDBJ whole genome shotgun (WGS) entry which is preliminary data.</text>
</comment>
<name>A0A370L8G9_9HYPH</name>
<evidence type="ECO:0000313" key="4">
    <source>
        <dbReference type="EMBL" id="RDJ26326.1"/>
    </source>
</evidence>
<gene>
    <name evidence="4" type="ORF">DWE98_10920</name>
</gene>
<keyword evidence="5" id="KW-1185">Reference proteome</keyword>
<accession>A0A370L8G9</accession>
<dbReference type="InterPro" id="IPR036736">
    <property type="entry name" value="ACP-like_sf"/>
</dbReference>
<dbReference type="Pfam" id="PF00550">
    <property type="entry name" value="PP-binding"/>
    <property type="match status" value="1"/>
</dbReference>
<dbReference type="SUPFAM" id="SSF47336">
    <property type="entry name" value="ACP-like"/>
    <property type="match status" value="1"/>
</dbReference>
<dbReference type="InterPro" id="IPR006162">
    <property type="entry name" value="Ppantetheine_attach_site"/>
</dbReference>
<feature type="domain" description="Carrier" evidence="3">
    <location>
        <begin position="2"/>
        <end position="84"/>
    </location>
</feature>
<evidence type="ECO:0000259" key="3">
    <source>
        <dbReference type="PROSITE" id="PS50075"/>
    </source>
</evidence>
<evidence type="ECO:0000313" key="5">
    <source>
        <dbReference type="Proteomes" id="UP000255207"/>
    </source>
</evidence>
<dbReference type="PROSITE" id="PS00012">
    <property type="entry name" value="PHOSPHOPANTETHEINE"/>
    <property type="match status" value="1"/>
</dbReference>
<organism evidence="4 5">
    <name type="scientific">Bosea caraganae</name>
    <dbReference type="NCBI Taxonomy" id="2763117"/>
    <lineage>
        <taxon>Bacteria</taxon>
        <taxon>Pseudomonadati</taxon>
        <taxon>Pseudomonadota</taxon>
        <taxon>Alphaproteobacteria</taxon>
        <taxon>Hyphomicrobiales</taxon>
        <taxon>Boseaceae</taxon>
        <taxon>Bosea</taxon>
    </lineage>
</organism>
<protein>
    <submittedName>
        <fullName evidence="4">Acyl carrier protein</fullName>
    </submittedName>
</protein>
<dbReference type="NCBIfam" id="NF006617">
    <property type="entry name" value="PRK09184.1"/>
    <property type="match status" value="1"/>
</dbReference>
<evidence type="ECO:0000256" key="2">
    <source>
        <dbReference type="ARBA" id="ARBA00022553"/>
    </source>
</evidence>
<dbReference type="PROSITE" id="PS50075">
    <property type="entry name" value="CARRIER"/>
    <property type="match status" value="1"/>
</dbReference>
<proteinExistence type="predicted"/>
<evidence type="ECO:0000256" key="1">
    <source>
        <dbReference type="ARBA" id="ARBA00022450"/>
    </source>
</evidence>
<dbReference type="EMBL" id="QQTP01000004">
    <property type="protein sequence ID" value="RDJ26326.1"/>
    <property type="molecule type" value="Genomic_DNA"/>
</dbReference>
<keyword evidence="2" id="KW-0597">Phosphoprotein</keyword>
<dbReference type="RefSeq" id="WP_114829268.1">
    <property type="nucleotide sequence ID" value="NZ_QQTO01000022.1"/>
</dbReference>
<reference evidence="5" key="1">
    <citation type="submission" date="2018-07" db="EMBL/GenBank/DDBJ databases">
        <authorList>
            <person name="Safronova V.I."/>
            <person name="Chirak E.R."/>
            <person name="Sazanova A.L."/>
        </authorList>
    </citation>
    <scope>NUCLEOTIDE SEQUENCE [LARGE SCALE GENOMIC DNA]</scope>
    <source>
        <strain evidence="5">RCAM04685</strain>
    </source>
</reference>
<dbReference type="Proteomes" id="UP000255207">
    <property type="component" value="Unassembled WGS sequence"/>
</dbReference>
<dbReference type="OrthoDB" id="9803943at2"/>
<keyword evidence="1" id="KW-0596">Phosphopantetheine</keyword>
<dbReference type="AlphaFoldDB" id="A0A370L8G9"/>
<dbReference type="Gene3D" id="1.10.1200.10">
    <property type="entry name" value="ACP-like"/>
    <property type="match status" value="1"/>
</dbReference>
<dbReference type="InterPro" id="IPR009081">
    <property type="entry name" value="PP-bd_ACP"/>
</dbReference>